<sequence length="160" mass="17631">MTFATPVEDRYFEDYIPGSVHEFGSITVEESEIIAFAERFDPQPFHIDPVAAEKSVFGGLIASGWHTASMTMRLTVDNFISHTASLGSPGVDELHWLKPVRPGDVLSVRITLLEAQRSSSKPDQGFIRAFTEVLNQHGDIVMTMKSGGFIRCRTTNNSAG</sequence>
<reference evidence="3" key="1">
    <citation type="submission" date="2012-06" db="EMBL/GenBank/DDBJ databases">
        <title>Complete sequence of chromosome of Desulfomonile tiedjei DSM 6799.</title>
        <authorList>
            <person name="Lucas S."/>
            <person name="Copeland A."/>
            <person name="Lapidus A."/>
            <person name="Glavina del Rio T."/>
            <person name="Dalin E."/>
            <person name="Tice H."/>
            <person name="Bruce D."/>
            <person name="Goodwin L."/>
            <person name="Pitluck S."/>
            <person name="Peters L."/>
            <person name="Ovchinnikova G."/>
            <person name="Zeytun A."/>
            <person name="Lu M."/>
            <person name="Kyrpides N."/>
            <person name="Mavromatis K."/>
            <person name="Ivanova N."/>
            <person name="Brettin T."/>
            <person name="Detter J.C."/>
            <person name="Han C."/>
            <person name="Larimer F."/>
            <person name="Land M."/>
            <person name="Hauser L."/>
            <person name="Markowitz V."/>
            <person name="Cheng J.-F."/>
            <person name="Hugenholtz P."/>
            <person name="Woyke T."/>
            <person name="Wu D."/>
            <person name="Spring S."/>
            <person name="Schroeder M."/>
            <person name="Brambilla E."/>
            <person name="Klenk H.-P."/>
            <person name="Eisen J.A."/>
        </authorList>
    </citation>
    <scope>NUCLEOTIDE SEQUENCE [LARGE SCALE GENOMIC DNA]</scope>
    <source>
        <strain evidence="3">ATCC 49306 / DSM 6799 / DCB-1</strain>
    </source>
</reference>
<feature type="domain" description="MaoC-like" evidence="1">
    <location>
        <begin position="24"/>
        <end position="117"/>
    </location>
</feature>
<dbReference type="OrthoDB" id="5298629at2"/>
<proteinExistence type="predicted"/>
<dbReference type="EMBL" id="CP003360">
    <property type="protein sequence ID" value="AFM25915.1"/>
    <property type="molecule type" value="Genomic_DNA"/>
</dbReference>
<gene>
    <name evidence="2" type="ordered locus">Desti_3256</name>
</gene>
<dbReference type="CDD" id="cd03454">
    <property type="entry name" value="YdeM"/>
    <property type="match status" value="1"/>
</dbReference>
<protein>
    <submittedName>
        <fullName evidence="2">Acyl dehydratase</fullName>
    </submittedName>
</protein>
<evidence type="ECO:0000259" key="1">
    <source>
        <dbReference type="Pfam" id="PF01575"/>
    </source>
</evidence>
<dbReference type="InterPro" id="IPR052342">
    <property type="entry name" value="MCH/BMMD"/>
</dbReference>
<dbReference type="Proteomes" id="UP000006055">
    <property type="component" value="Chromosome"/>
</dbReference>
<dbReference type="KEGG" id="dti:Desti_3256"/>
<dbReference type="SUPFAM" id="SSF54637">
    <property type="entry name" value="Thioesterase/thiol ester dehydrase-isomerase"/>
    <property type="match status" value="1"/>
</dbReference>
<dbReference type="PATRIC" id="fig|706587.4.peg.3704"/>
<name>I4C8M4_DESTA</name>
<dbReference type="InterPro" id="IPR002539">
    <property type="entry name" value="MaoC-like_dom"/>
</dbReference>
<dbReference type="Gene3D" id="3.10.129.10">
    <property type="entry name" value="Hotdog Thioesterase"/>
    <property type="match status" value="1"/>
</dbReference>
<dbReference type="STRING" id="706587.Desti_3256"/>
<evidence type="ECO:0000313" key="3">
    <source>
        <dbReference type="Proteomes" id="UP000006055"/>
    </source>
</evidence>
<organism evidence="2 3">
    <name type="scientific">Desulfomonile tiedjei (strain ATCC 49306 / DSM 6799 / DCB-1)</name>
    <dbReference type="NCBI Taxonomy" id="706587"/>
    <lineage>
        <taxon>Bacteria</taxon>
        <taxon>Pseudomonadati</taxon>
        <taxon>Thermodesulfobacteriota</taxon>
        <taxon>Desulfomonilia</taxon>
        <taxon>Desulfomonilales</taxon>
        <taxon>Desulfomonilaceae</taxon>
        <taxon>Desulfomonile</taxon>
    </lineage>
</organism>
<dbReference type="AlphaFoldDB" id="I4C8M4"/>
<dbReference type="PANTHER" id="PTHR43664">
    <property type="entry name" value="MONOAMINE OXIDASE-RELATED"/>
    <property type="match status" value="1"/>
</dbReference>
<dbReference type="InterPro" id="IPR029069">
    <property type="entry name" value="HotDog_dom_sf"/>
</dbReference>
<dbReference type="PANTHER" id="PTHR43664:SF1">
    <property type="entry name" value="BETA-METHYLMALYL-COA DEHYDRATASE"/>
    <property type="match status" value="1"/>
</dbReference>
<dbReference type="HOGENOM" id="CLU_094876_1_0_7"/>
<evidence type="ECO:0000313" key="2">
    <source>
        <dbReference type="EMBL" id="AFM25915.1"/>
    </source>
</evidence>
<keyword evidence="3" id="KW-1185">Reference proteome</keyword>
<dbReference type="Pfam" id="PF01575">
    <property type="entry name" value="MaoC_dehydratas"/>
    <property type="match status" value="1"/>
</dbReference>
<accession>I4C8M4</accession>
<dbReference type="eggNOG" id="COG2030">
    <property type="taxonomic scope" value="Bacteria"/>
</dbReference>
<dbReference type="RefSeq" id="WP_014811049.1">
    <property type="nucleotide sequence ID" value="NC_018025.1"/>
</dbReference>